<dbReference type="RefSeq" id="WP_085510819.1">
    <property type="nucleotide sequence ID" value="NZ_FXAP01000001.1"/>
</dbReference>
<feature type="domain" description="SGNH hydrolase-type esterase" evidence="2">
    <location>
        <begin position="11"/>
        <end position="185"/>
    </location>
</feature>
<dbReference type="InterPro" id="IPR036514">
    <property type="entry name" value="SGNH_hydro_sf"/>
</dbReference>
<dbReference type="AlphaFoldDB" id="A0A3N2C2M1"/>
<accession>A0A3N2C2M1</accession>
<evidence type="ECO:0000313" key="3">
    <source>
        <dbReference type="EMBL" id="ROR81755.1"/>
    </source>
</evidence>
<evidence type="ECO:0000256" key="1">
    <source>
        <dbReference type="SAM" id="MobiDB-lite"/>
    </source>
</evidence>
<keyword evidence="4" id="KW-1185">Reference proteome</keyword>
<dbReference type="PANTHER" id="PTHR43784:SF2">
    <property type="entry name" value="GDSL-LIKE LIPASE_ACYLHYDROLASE, PUTATIVE (AFU_ORTHOLOGUE AFUA_2G00820)-RELATED"/>
    <property type="match status" value="1"/>
</dbReference>
<dbReference type="Pfam" id="PF13472">
    <property type="entry name" value="Lipase_GDSL_2"/>
    <property type="match status" value="1"/>
</dbReference>
<dbReference type="InterPro" id="IPR013830">
    <property type="entry name" value="SGNH_hydro"/>
</dbReference>
<dbReference type="SUPFAM" id="SSF52266">
    <property type="entry name" value="SGNH hydrolase"/>
    <property type="match status" value="1"/>
</dbReference>
<dbReference type="PANTHER" id="PTHR43784">
    <property type="entry name" value="GDSL-LIKE LIPASE/ACYLHYDROLASE, PUTATIVE (AFU_ORTHOLOGUE AFUA_2G00820)-RELATED"/>
    <property type="match status" value="1"/>
</dbReference>
<evidence type="ECO:0000313" key="4">
    <source>
        <dbReference type="Proteomes" id="UP000266915"/>
    </source>
</evidence>
<name>A0A3N2C2M1_9MICO</name>
<dbReference type="InterPro" id="IPR053140">
    <property type="entry name" value="GDSL_Rv0518-like"/>
</dbReference>
<feature type="region of interest" description="Disordered" evidence="1">
    <location>
        <begin position="237"/>
        <end position="258"/>
    </location>
</feature>
<proteinExistence type="predicted"/>
<dbReference type="Gene3D" id="3.40.50.1110">
    <property type="entry name" value="SGNH hydrolase"/>
    <property type="match status" value="1"/>
</dbReference>
<evidence type="ECO:0000259" key="2">
    <source>
        <dbReference type="Pfam" id="PF13472"/>
    </source>
</evidence>
<gene>
    <name evidence="3" type="ORF">EDD42_1826</name>
</gene>
<dbReference type="EMBL" id="RKHL01000001">
    <property type="protein sequence ID" value="ROR81755.1"/>
    <property type="molecule type" value="Genomic_DNA"/>
</dbReference>
<organism evidence="3 4">
    <name type="scientific">Plantibacter flavus</name>
    <dbReference type="NCBI Taxonomy" id="150123"/>
    <lineage>
        <taxon>Bacteria</taxon>
        <taxon>Bacillati</taxon>
        <taxon>Actinomycetota</taxon>
        <taxon>Actinomycetes</taxon>
        <taxon>Micrococcales</taxon>
        <taxon>Microbacteriaceae</taxon>
        <taxon>Plantibacter</taxon>
    </lineage>
</organism>
<reference evidence="3 4" key="1">
    <citation type="submission" date="2018-11" db="EMBL/GenBank/DDBJ databases">
        <title>Sequencing the genomes of 1000 actinobacteria strains.</title>
        <authorList>
            <person name="Klenk H.-P."/>
        </authorList>
    </citation>
    <scope>NUCLEOTIDE SEQUENCE [LARGE SCALE GENOMIC DNA]</scope>
    <source>
        <strain evidence="3 4">DSM 14012</strain>
    </source>
</reference>
<sequence length="258" mass="28206">MTQHGFRRYVAIGDSFSEGYGDLREDGTLRGWADFVALGLARASTETVSYANLAIRGRKLLPILDEQLDRAIAMGPDLVSFNGGGNDIMRPRVSIDGVADRLDGAVERLRAGGAHVLLLSGANPSAHIPMGSLLARRGEQLAQAVRVRYPREGVTFVDNWADRTLADLRYWSVDRLHLNALGHARVASNVLTALDVPVPEEWGIDDVAAAPPGPRQRRTAAYYREHVLPWIGRRLTGRSSGDGREPKIAQLQPVDTRG</sequence>
<dbReference type="CDD" id="cd01832">
    <property type="entry name" value="SGNH_hydrolase_like_1"/>
    <property type="match status" value="1"/>
</dbReference>
<dbReference type="Proteomes" id="UP000266915">
    <property type="component" value="Unassembled WGS sequence"/>
</dbReference>
<protein>
    <submittedName>
        <fullName evidence="3">Lysophospholipase L1-like esterase</fullName>
    </submittedName>
</protein>
<comment type="caution">
    <text evidence="3">The sequence shown here is derived from an EMBL/GenBank/DDBJ whole genome shotgun (WGS) entry which is preliminary data.</text>
</comment>